<evidence type="ECO:0000256" key="1">
    <source>
        <dbReference type="SAM" id="SignalP"/>
    </source>
</evidence>
<reference evidence="3" key="1">
    <citation type="submission" date="2016-05" db="EMBL/GenBank/DDBJ databases">
        <authorList>
            <person name="Sharaf H."/>
        </authorList>
    </citation>
    <scope>NUCLEOTIDE SEQUENCE [LARGE SCALE GENOMIC DNA]</scope>
    <source>
        <strain evidence="3">H</strain>
    </source>
</reference>
<dbReference type="EMBL" id="CWHQ02000015">
    <property type="protein sequence ID" value="SBO25496.1"/>
    <property type="molecule type" value="Genomic_DNA"/>
</dbReference>
<feature type="chain" id="PRO_5008362005" evidence="1">
    <location>
        <begin position="27"/>
        <end position="91"/>
    </location>
</feature>
<feature type="signal peptide" evidence="1">
    <location>
        <begin position="1"/>
        <end position="26"/>
    </location>
</feature>
<dbReference type="Proteomes" id="UP000182128">
    <property type="component" value="Unassembled WGS sequence"/>
</dbReference>
<organism evidence="2 3">
    <name type="scientific">Plasmodium knowlesi (strain H)</name>
    <dbReference type="NCBI Taxonomy" id="5851"/>
    <lineage>
        <taxon>Eukaryota</taxon>
        <taxon>Sar</taxon>
        <taxon>Alveolata</taxon>
        <taxon>Apicomplexa</taxon>
        <taxon>Aconoidasida</taxon>
        <taxon>Haemosporida</taxon>
        <taxon>Plasmodiidae</taxon>
        <taxon>Plasmodium</taxon>
        <taxon>Plasmodium (Plasmodium)</taxon>
    </lineage>
</organism>
<name>A0A1A7VUK2_PLAKH</name>
<accession>A0A1A7VUK2</accession>
<protein>
    <submittedName>
        <fullName evidence="2">Uncharacterized protein</fullName>
    </submittedName>
</protein>
<evidence type="ECO:0000313" key="3">
    <source>
        <dbReference type="Proteomes" id="UP000182128"/>
    </source>
</evidence>
<gene>
    <name evidence="2" type="ORF">PKNA1_C2_0201500</name>
</gene>
<proteinExistence type="predicted"/>
<evidence type="ECO:0000313" key="2">
    <source>
        <dbReference type="EMBL" id="SBO25496.1"/>
    </source>
</evidence>
<keyword evidence="1" id="KW-0732">Signal</keyword>
<dbReference type="AlphaFoldDB" id="A0A1A7VUK2"/>
<sequence length="91" mass="10443">MKFLLASPCTFYITLLFVLFVHAILGEKNMNNQEFAETENAARAIRKLLNGEIDTIKLENEENVQTDLLRKNESVEAFAQNLKDIIRSLNN</sequence>